<keyword evidence="3 6" id="KW-0812">Transmembrane</keyword>
<keyword evidence="8" id="KW-1185">Reference proteome</keyword>
<feature type="transmembrane region" description="Helical" evidence="6">
    <location>
        <begin position="12"/>
        <end position="35"/>
    </location>
</feature>
<gene>
    <name evidence="7" type="ORF">AAA799B03_00121</name>
</gene>
<protein>
    <submittedName>
        <fullName evidence="7">Polysaccharide biosynthesis protein</fullName>
    </submittedName>
</protein>
<keyword evidence="5 6" id="KW-0472">Membrane</keyword>
<evidence type="ECO:0000313" key="7">
    <source>
        <dbReference type="EMBL" id="KFM22221.1"/>
    </source>
</evidence>
<accession>A0A087S917</accession>
<feature type="transmembrane region" description="Helical" evidence="6">
    <location>
        <begin position="263"/>
        <end position="286"/>
    </location>
</feature>
<organism evidence="7 8">
    <name type="scientific">Marine Group I thaumarchaeote SCGC AAA799-B03</name>
    <dbReference type="NCBI Taxonomy" id="1502289"/>
    <lineage>
        <taxon>Archaea</taxon>
        <taxon>Nitrososphaerota</taxon>
        <taxon>Marine Group I</taxon>
    </lineage>
</organism>
<evidence type="ECO:0000256" key="1">
    <source>
        <dbReference type="ARBA" id="ARBA00004651"/>
    </source>
</evidence>
<dbReference type="GO" id="GO:0005886">
    <property type="term" value="C:plasma membrane"/>
    <property type="evidence" value="ECO:0007669"/>
    <property type="project" value="UniProtKB-SubCell"/>
</dbReference>
<feature type="transmembrane region" description="Helical" evidence="6">
    <location>
        <begin position="233"/>
        <end position="251"/>
    </location>
</feature>
<feature type="transmembrane region" description="Helical" evidence="6">
    <location>
        <begin position="81"/>
        <end position="103"/>
    </location>
</feature>
<sequence>MKFPTNDATQFKGFSLVSLGNIVAGIMGGGMWLFFATFMEVSDYGEVGFFISLGTVIGSLSVLGQNNVLLTYSYTDKNNELLYQALSFAIITSLIFTIAVIFIKWESAILLLSVSLFAISTSRILGKKKYKEYALVLITESSIRVGLSLLLYPFLDMNGILIAFALSHSITSYKAIKNIKGFTLSWNLLRQKFNFSLFSFGHSSTMLLPTLIDKIIIIHFFGTNSLGNYHLGTQLFSLVSILPISIFQFVLPQTKSGTVSRKLIIFLVVTSIIISIFFIILSPYLINTFYEEYVLIEFNQILGFAILPYCVTSLLNSKLYATDNSKSVFIGGMIYSISLFIGLIILGNVLGLVGMAIALVMSILFQTIFLFLSWQKLNK</sequence>
<feature type="transmembrane region" description="Helical" evidence="6">
    <location>
        <begin position="197"/>
        <end position="221"/>
    </location>
</feature>
<evidence type="ECO:0000256" key="6">
    <source>
        <dbReference type="SAM" id="Phobius"/>
    </source>
</evidence>
<comment type="caution">
    <text evidence="7">The sequence shown here is derived from an EMBL/GenBank/DDBJ whole genome shotgun (WGS) entry which is preliminary data.</text>
</comment>
<evidence type="ECO:0000313" key="8">
    <source>
        <dbReference type="Proteomes" id="UP000029384"/>
    </source>
</evidence>
<feature type="transmembrane region" description="Helical" evidence="6">
    <location>
        <begin position="109"/>
        <end position="126"/>
    </location>
</feature>
<feature type="transmembrane region" description="Helical" evidence="6">
    <location>
        <begin position="328"/>
        <end position="346"/>
    </location>
</feature>
<feature type="transmembrane region" description="Helical" evidence="6">
    <location>
        <begin position="133"/>
        <end position="152"/>
    </location>
</feature>
<dbReference type="PANTHER" id="PTHR30250:SF28">
    <property type="entry name" value="POLYSACCHARIDE BIOSYNTHESIS PROTEIN"/>
    <property type="match status" value="1"/>
</dbReference>
<dbReference type="EMBL" id="JOTA01000002">
    <property type="protein sequence ID" value="KFM22221.1"/>
    <property type="molecule type" value="Genomic_DNA"/>
</dbReference>
<reference evidence="7 8" key="1">
    <citation type="submission" date="2014-06" db="EMBL/GenBank/DDBJ databases">
        <authorList>
            <person name="Ngugi D.K."/>
            <person name="Blom J."/>
            <person name="Alam I."/>
            <person name="Rashid M."/>
            <person name="Baalawi W."/>
            <person name="Zhang G."/>
            <person name="Hikmawan T."/>
            <person name="Guan Y."/>
            <person name="Antunes A."/>
            <person name="Siam R."/>
            <person name="El-Dorry H."/>
            <person name="Bajic V."/>
            <person name="Stingl U."/>
        </authorList>
    </citation>
    <scope>NUCLEOTIDE SEQUENCE [LARGE SCALE GENOMIC DNA]</scope>
    <source>
        <strain evidence="7">SCGC AAA799-B03</strain>
    </source>
</reference>
<evidence type="ECO:0000256" key="4">
    <source>
        <dbReference type="ARBA" id="ARBA00022989"/>
    </source>
</evidence>
<name>A0A087S917_9ARCH</name>
<dbReference type="Proteomes" id="UP000029384">
    <property type="component" value="Unassembled WGS sequence"/>
</dbReference>
<feature type="transmembrane region" description="Helical" evidence="6">
    <location>
        <begin position="352"/>
        <end position="374"/>
    </location>
</feature>
<dbReference type="InterPro" id="IPR050833">
    <property type="entry name" value="Poly_Biosynth_Transport"/>
</dbReference>
<keyword evidence="4 6" id="KW-1133">Transmembrane helix</keyword>
<evidence type="ECO:0000256" key="3">
    <source>
        <dbReference type="ARBA" id="ARBA00022692"/>
    </source>
</evidence>
<evidence type="ECO:0000256" key="2">
    <source>
        <dbReference type="ARBA" id="ARBA00022475"/>
    </source>
</evidence>
<proteinExistence type="predicted"/>
<feature type="transmembrane region" description="Helical" evidence="6">
    <location>
        <begin position="298"/>
        <end position="316"/>
    </location>
</feature>
<feature type="transmembrane region" description="Helical" evidence="6">
    <location>
        <begin position="47"/>
        <end position="69"/>
    </location>
</feature>
<dbReference type="AlphaFoldDB" id="A0A087S917"/>
<dbReference type="PANTHER" id="PTHR30250">
    <property type="entry name" value="PST FAMILY PREDICTED COLANIC ACID TRANSPORTER"/>
    <property type="match status" value="1"/>
</dbReference>
<evidence type="ECO:0000256" key="5">
    <source>
        <dbReference type="ARBA" id="ARBA00023136"/>
    </source>
</evidence>
<keyword evidence="2" id="KW-1003">Cell membrane</keyword>
<feature type="transmembrane region" description="Helical" evidence="6">
    <location>
        <begin position="158"/>
        <end position="176"/>
    </location>
</feature>
<comment type="subcellular location">
    <subcellularLocation>
        <location evidence="1">Cell membrane</location>
        <topology evidence="1">Multi-pass membrane protein</topology>
    </subcellularLocation>
</comment>